<protein>
    <submittedName>
        <fullName evidence="1">Uncharacterized protein</fullName>
    </submittedName>
</protein>
<dbReference type="Proteomes" id="UP001062846">
    <property type="component" value="Chromosome 8"/>
</dbReference>
<comment type="caution">
    <text evidence="1">The sequence shown here is derived from an EMBL/GenBank/DDBJ whole genome shotgun (WGS) entry which is preliminary data.</text>
</comment>
<evidence type="ECO:0000313" key="1">
    <source>
        <dbReference type="EMBL" id="KAI8541327.1"/>
    </source>
</evidence>
<dbReference type="EMBL" id="CM046395">
    <property type="protein sequence ID" value="KAI8541327.1"/>
    <property type="molecule type" value="Genomic_DNA"/>
</dbReference>
<sequence length="314" mass="34563">MKDVWNLPKYTVTATLQCAGNRRTAMSKSKTVKGVGWDVAALGNAIWSGPKLADVLELVGIPKLTSATPSGGKHVEFVSIDKCKEENGGPYKASIPLSQATNPLADVLLAYEMNGETINRDHGYPLRVVVPGVIGARSVKWLDSINIIAEECQGFFMQKDYKMFPPSVNWENIDWSTRKPQMDFPVQCAICSLEDSNIVKPGKITIKGYAVSGGGRGIERVDVSIDGGKTWLEASRFQKAGMPYIADNDSSSDKWAWVFFEVVTDVPKNTEIVAKAVDIASNVQPENVENIWNLRGILNNSWHRVHVRVGHSNM</sequence>
<proteinExistence type="predicted"/>
<reference evidence="1" key="1">
    <citation type="submission" date="2022-02" db="EMBL/GenBank/DDBJ databases">
        <title>Plant Genome Project.</title>
        <authorList>
            <person name="Zhang R.-G."/>
        </authorList>
    </citation>
    <scope>NUCLEOTIDE SEQUENCE</scope>
    <source>
        <strain evidence="1">AT1</strain>
    </source>
</reference>
<gene>
    <name evidence="1" type="ORF">RHMOL_Rhmol08G0052400</name>
</gene>
<evidence type="ECO:0000313" key="2">
    <source>
        <dbReference type="Proteomes" id="UP001062846"/>
    </source>
</evidence>
<organism evidence="1 2">
    <name type="scientific">Rhododendron molle</name>
    <name type="common">Chinese azalea</name>
    <name type="synonym">Azalea mollis</name>
    <dbReference type="NCBI Taxonomy" id="49168"/>
    <lineage>
        <taxon>Eukaryota</taxon>
        <taxon>Viridiplantae</taxon>
        <taxon>Streptophyta</taxon>
        <taxon>Embryophyta</taxon>
        <taxon>Tracheophyta</taxon>
        <taxon>Spermatophyta</taxon>
        <taxon>Magnoliopsida</taxon>
        <taxon>eudicotyledons</taxon>
        <taxon>Gunneridae</taxon>
        <taxon>Pentapetalae</taxon>
        <taxon>asterids</taxon>
        <taxon>Ericales</taxon>
        <taxon>Ericaceae</taxon>
        <taxon>Ericoideae</taxon>
        <taxon>Rhodoreae</taxon>
        <taxon>Rhododendron</taxon>
    </lineage>
</organism>
<keyword evidence="2" id="KW-1185">Reference proteome</keyword>
<name>A0ACC0MK22_RHOML</name>
<accession>A0ACC0MK22</accession>